<dbReference type="Pfam" id="PF12170">
    <property type="entry name" value="DNA_pol3_tau_5"/>
    <property type="match status" value="1"/>
</dbReference>
<evidence type="ECO:0000256" key="9">
    <source>
        <dbReference type="ARBA" id="ARBA00022932"/>
    </source>
</evidence>
<dbReference type="Proteomes" id="UP000244223">
    <property type="component" value="Unassembled WGS sequence"/>
</dbReference>
<evidence type="ECO:0000313" key="13">
    <source>
        <dbReference type="EMBL" id="PTQ88445.1"/>
    </source>
</evidence>
<keyword evidence="6 11" id="KW-0547">Nucleotide-binding</keyword>
<dbReference type="CDD" id="cd00009">
    <property type="entry name" value="AAA"/>
    <property type="match status" value="1"/>
</dbReference>
<dbReference type="InterPro" id="IPR038249">
    <property type="entry name" value="PolIII_tau_V_sf"/>
</dbReference>
<evidence type="ECO:0000256" key="4">
    <source>
        <dbReference type="ARBA" id="ARBA00022705"/>
    </source>
</evidence>
<evidence type="ECO:0000256" key="6">
    <source>
        <dbReference type="ARBA" id="ARBA00022741"/>
    </source>
</evidence>
<dbReference type="InterPro" id="IPR021029">
    <property type="entry name" value="DNA_pol_III_tau_dom-5"/>
</dbReference>
<gene>
    <name evidence="11" type="primary">dnaX</name>
    <name evidence="13" type="ORF">C8N29_11291</name>
</gene>
<evidence type="ECO:0000256" key="10">
    <source>
        <dbReference type="ARBA" id="ARBA00049244"/>
    </source>
</evidence>
<evidence type="ECO:0000256" key="3">
    <source>
        <dbReference type="ARBA" id="ARBA00022695"/>
    </source>
</evidence>
<keyword evidence="4 11" id="KW-0235">DNA replication</keyword>
<dbReference type="FunFam" id="1.20.272.10:FF:000003">
    <property type="entry name" value="DNA polymerase III subunit gamma/tau"/>
    <property type="match status" value="1"/>
</dbReference>
<dbReference type="InterPro" id="IPR022754">
    <property type="entry name" value="DNA_pol_III_gamma-3"/>
</dbReference>
<accession>A0A2T5IWZ9</accession>
<dbReference type="PANTHER" id="PTHR11669">
    <property type="entry name" value="REPLICATION FACTOR C / DNA POLYMERASE III GAMMA-TAU SUBUNIT"/>
    <property type="match status" value="1"/>
</dbReference>
<dbReference type="Gene3D" id="3.30.300.150">
    <property type="entry name" value="DNA polymerase III, tau subunit, domain V"/>
    <property type="match status" value="1"/>
</dbReference>
<dbReference type="GO" id="GO:0003677">
    <property type="term" value="F:DNA binding"/>
    <property type="evidence" value="ECO:0007669"/>
    <property type="project" value="InterPro"/>
</dbReference>
<dbReference type="InterPro" id="IPR001270">
    <property type="entry name" value="ClpA/B"/>
</dbReference>
<evidence type="ECO:0000256" key="5">
    <source>
        <dbReference type="ARBA" id="ARBA00022723"/>
    </source>
</evidence>
<comment type="catalytic activity">
    <reaction evidence="10 11">
        <text>DNA(n) + a 2'-deoxyribonucleoside 5'-triphosphate = DNA(n+1) + diphosphate</text>
        <dbReference type="Rhea" id="RHEA:22508"/>
        <dbReference type="Rhea" id="RHEA-COMP:17339"/>
        <dbReference type="Rhea" id="RHEA-COMP:17340"/>
        <dbReference type="ChEBI" id="CHEBI:33019"/>
        <dbReference type="ChEBI" id="CHEBI:61560"/>
        <dbReference type="ChEBI" id="CHEBI:173112"/>
        <dbReference type="EC" id="2.7.7.7"/>
    </reaction>
</comment>
<keyword evidence="7" id="KW-0862">Zinc</keyword>
<evidence type="ECO:0000256" key="1">
    <source>
        <dbReference type="ARBA" id="ARBA00006360"/>
    </source>
</evidence>
<dbReference type="NCBIfam" id="NF005942">
    <property type="entry name" value="PRK07994.1"/>
    <property type="match status" value="1"/>
</dbReference>
<evidence type="ECO:0000256" key="7">
    <source>
        <dbReference type="ARBA" id="ARBA00022833"/>
    </source>
</evidence>
<dbReference type="CDD" id="cd18137">
    <property type="entry name" value="HLD_clamp_pol_III_gamma_tau"/>
    <property type="match status" value="1"/>
</dbReference>
<dbReference type="SUPFAM" id="SSF52540">
    <property type="entry name" value="P-loop containing nucleoside triphosphate hydrolases"/>
    <property type="match status" value="1"/>
</dbReference>
<dbReference type="InterPro" id="IPR012763">
    <property type="entry name" value="DNA_pol_III_sug/sutau_N"/>
</dbReference>
<comment type="subunit">
    <text evidence="11">DNA polymerase III contains a core (composed of alpha, epsilon and theta chains) that associates with a tau subunit. This core dimerizes to form the POLIII' complex. PolIII' associates with the gamma complex (composed of gamma, delta, delta', psi and chi chains) and with the beta chain to form the complete DNA polymerase III complex.</text>
</comment>
<evidence type="ECO:0000256" key="2">
    <source>
        <dbReference type="ARBA" id="ARBA00022679"/>
    </source>
</evidence>
<dbReference type="Pfam" id="PF13177">
    <property type="entry name" value="DNA_pol3_delta2"/>
    <property type="match status" value="1"/>
</dbReference>
<dbReference type="GO" id="GO:0006261">
    <property type="term" value="P:DNA-templated DNA replication"/>
    <property type="evidence" value="ECO:0007669"/>
    <property type="project" value="TreeGrafter"/>
</dbReference>
<dbReference type="FunFam" id="3.40.50.300:FF:000014">
    <property type="entry name" value="DNA polymerase III subunit gamma/tau"/>
    <property type="match status" value="1"/>
</dbReference>
<dbReference type="Pfam" id="PF12169">
    <property type="entry name" value="DNA_pol3_gamma3"/>
    <property type="match status" value="1"/>
</dbReference>
<reference evidence="13 14" key="1">
    <citation type="submission" date="2018-04" db="EMBL/GenBank/DDBJ databases">
        <title>Genomic Encyclopedia of Archaeal and Bacterial Type Strains, Phase II (KMG-II): from individual species to whole genera.</title>
        <authorList>
            <person name="Goeker M."/>
        </authorList>
    </citation>
    <scope>NUCLEOTIDE SEQUENCE [LARGE SCALE GENOMIC DNA]</scope>
    <source>
        <strain evidence="13 14">DSM 5822</strain>
    </source>
</reference>
<keyword evidence="3 11" id="KW-0548">Nucleotidyltransferase</keyword>
<evidence type="ECO:0000313" key="14">
    <source>
        <dbReference type="Proteomes" id="UP000244223"/>
    </source>
</evidence>
<dbReference type="RefSeq" id="WP_107866347.1">
    <property type="nucleotide sequence ID" value="NZ_QAON01000012.1"/>
</dbReference>
<dbReference type="InterPro" id="IPR003593">
    <property type="entry name" value="AAA+_ATPase"/>
</dbReference>
<dbReference type="GO" id="GO:0009360">
    <property type="term" value="C:DNA polymerase III complex"/>
    <property type="evidence" value="ECO:0007669"/>
    <property type="project" value="InterPro"/>
</dbReference>
<sequence length="580" mass="63566">MSYQVLARKYRPKNFAELVGQEHVARALSNALIQNRLHHAYLFTGTRGVGKTTIARILAKCLNCETGISAQPCGVCQSCQEINQGRYIDLIEIDAASNTGVDDVREVIENAQYMPSRGQYKVYLIDEVHMLSKAAFNALLKTLEEPPAHVKFLLATTDPQKIPVTVLSRCLQFALKPMSPERVVTHLQSVLQQETINFEMGALWELGRAANGSMRDALSLTDQAIAFGQGALLESEVRDMLGSIDRQLVYQVLTAIHTGDASHVLHVIQQLAEQSVDFQGALAALISYLHRIALAQLLPDAIDNSEGDKDHVLALADDISPEDIQLYYQIALHGRRDLPLAITPRQGFEMCLLRMLTFKPVPTKPTGLAKSQHSASAALAQVKASLPKASHAVPSASLAVRAQETQTVVSTVLANPVSVASVASLESDLPAPVTPTTTATILPFQPAPVPEVLWTPQRWYAWVMKSGLTGMVLTLAKHALLQGQQQGVAVLEVSPRYDVLVTQSYDTLKARVLQDFPKLELQLTLVEPVAETPLQIEERLLAELKQRAEQEFLADPTVKALIHTFNAHLVPDSLIVGDKR</sequence>
<dbReference type="NCBIfam" id="NF004046">
    <property type="entry name" value="PRK05563.1"/>
    <property type="match status" value="1"/>
</dbReference>
<dbReference type="EC" id="2.7.7.7" evidence="11"/>
<dbReference type="Pfam" id="PF22608">
    <property type="entry name" value="DNAX_ATPase_lid"/>
    <property type="match status" value="1"/>
</dbReference>
<dbReference type="OrthoDB" id="9810148at2"/>
<dbReference type="AlphaFoldDB" id="A0A2T5IWZ9"/>
<keyword evidence="9 11" id="KW-0239">DNA-directed DNA polymerase</keyword>
<dbReference type="GO" id="GO:0003887">
    <property type="term" value="F:DNA-directed DNA polymerase activity"/>
    <property type="evidence" value="ECO:0007669"/>
    <property type="project" value="UniProtKB-KW"/>
</dbReference>
<dbReference type="PANTHER" id="PTHR11669:SF0">
    <property type="entry name" value="PROTEIN STICHEL-LIKE 2"/>
    <property type="match status" value="1"/>
</dbReference>
<dbReference type="GO" id="GO:0046872">
    <property type="term" value="F:metal ion binding"/>
    <property type="evidence" value="ECO:0007669"/>
    <property type="project" value="UniProtKB-KW"/>
</dbReference>
<dbReference type="EMBL" id="QAON01000012">
    <property type="protein sequence ID" value="PTQ88445.1"/>
    <property type="molecule type" value="Genomic_DNA"/>
</dbReference>
<keyword evidence="8 11" id="KW-0067">ATP-binding</keyword>
<dbReference type="Gene3D" id="1.10.8.60">
    <property type="match status" value="1"/>
</dbReference>
<comment type="function">
    <text evidence="11">DNA polymerase III is a complex, multichain enzyme responsible for most of the replicative synthesis in bacteria. This DNA polymerase also exhibits 3' to 5' exonuclease activity.</text>
</comment>
<name>A0A2T5IWZ9_9GAMM</name>
<dbReference type="InterPro" id="IPR027417">
    <property type="entry name" value="P-loop_NTPase"/>
</dbReference>
<keyword evidence="14" id="KW-1185">Reference proteome</keyword>
<evidence type="ECO:0000256" key="8">
    <source>
        <dbReference type="ARBA" id="ARBA00022840"/>
    </source>
</evidence>
<dbReference type="GO" id="GO:0005524">
    <property type="term" value="F:ATP binding"/>
    <property type="evidence" value="ECO:0007669"/>
    <property type="project" value="UniProtKB-KW"/>
</dbReference>
<keyword evidence="2 11" id="KW-0808">Transferase</keyword>
<dbReference type="InterPro" id="IPR045085">
    <property type="entry name" value="HLD_clamp_pol_III_gamma_tau"/>
</dbReference>
<comment type="caution">
    <text evidence="13">The sequence shown here is derived from an EMBL/GenBank/DDBJ whole genome shotgun (WGS) entry which is preliminary data.</text>
</comment>
<comment type="similarity">
    <text evidence="1 11">Belongs to the DnaX/STICHEL family.</text>
</comment>
<dbReference type="PRINTS" id="PR00300">
    <property type="entry name" value="CLPPROTEASEA"/>
</dbReference>
<keyword evidence="5" id="KW-0479">Metal-binding</keyword>
<organism evidence="13 14">
    <name type="scientific">Agitococcus lubricus</name>
    <dbReference type="NCBI Taxonomy" id="1077255"/>
    <lineage>
        <taxon>Bacteria</taxon>
        <taxon>Pseudomonadati</taxon>
        <taxon>Pseudomonadota</taxon>
        <taxon>Gammaproteobacteria</taxon>
        <taxon>Moraxellales</taxon>
        <taxon>Moraxellaceae</taxon>
        <taxon>Agitococcus</taxon>
    </lineage>
</organism>
<dbReference type="Gene3D" id="1.20.272.10">
    <property type="match status" value="1"/>
</dbReference>
<dbReference type="FunFam" id="1.10.8.60:FF:000013">
    <property type="entry name" value="DNA polymerase III subunit gamma/tau"/>
    <property type="match status" value="1"/>
</dbReference>
<evidence type="ECO:0000256" key="11">
    <source>
        <dbReference type="RuleBase" id="RU364063"/>
    </source>
</evidence>
<dbReference type="SMART" id="SM00382">
    <property type="entry name" value="AAA"/>
    <property type="match status" value="1"/>
</dbReference>
<dbReference type="InterPro" id="IPR008921">
    <property type="entry name" value="DNA_pol3_clamp-load_cplx_C"/>
</dbReference>
<dbReference type="Gene3D" id="3.40.50.300">
    <property type="entry name" value="P-loop containing nucleotide triphosphate hydrolases"/>
    <property type="match status" value="1"/>
</dbReference>
<feature type="domain" description="AAA+ ATPase" evidence="12">
    <location>
        <begin position="37"/>
        <end position="179"/>
    </location>
</feature>
<dbReference type="InterPro" id="IPR050238">
    <property type="entry name" value="DNA_Rep/Repair_Clamp_Loader"/>
</dbReference>
<evidence type="ECO:0000259" key="12">
    <source>
        <dbReference type="SMART" id="SM00382"/>
    </source>
</evidence>
<dbReference type="SUPFAM" id="SSF48019">
    <property type="entry name" value="post-AAA+ oligomerization domain-like"/>
    <property type="match status" value="1"/>
</dbReference>
<protein>
    <recommendedName>
        <fullName evidence="11">DNA polymerase III subunit gamma/tau</fullName>
        <ecNumber evidence="11">2.7.7.7</ecNumber>
    </recommendedName>
</protein>
<dbReference type="NCBIfam" id="TIGR02397">
    <property type="entry name" value="dnaX_nterm"/>
    <property type="match status" value="1"/>
</dbReference>
<proteinExistence type="inferred from homology"/>